<name>A0A5C5YWY3_9BACT</name>
<gene>
    <name evidence="1" type="ORF">CA13_06790</name>
</gene>
<dbReference type="Proteomes" id="UP000315010">
    <property type="component" value="Unassembled WGS sequence"/>
</dbReference>
<proteinExistence type="predicted"/>
<protein>
    <submittedName>
        <fullName evidence="1">Uncharacterized protein</fullName>
    </submittedName>
</protein>
<comment type="caution">
    <text evidence="1">The sequence shown here is derived from an EMBL/GenBank/DDBJ whole genome shotgun (WGS) entry which is preliminary data.</text>
</comment>
<accession>A0A5C5YWY3</accession>
<keyword evidence="2" id="KW-1185">Reference proteome</keyword>
<dbReference type="EMBL" id="SJPJ01000001">
    <property type="protein sequence ID" value="TWT79281.1"/>
    <property type="molecule type" value="Genomic_DNA"/>
</dbReference>
<evidence type="ECO:0000313" key="1">
    <source>
        <dbReference type="EMBL" id="TWT79281.1"/>
    </source>
</evidence>
<dbReference type="AlphaFoldDB" id="A0A5C5YWY3"/>
<organism evidence="1 2">
    <name type="scientific">Novipirellula herctigrandis</name>
    <dbReference type="NCBI Taxonomy" id="2527986"/>
    <lineage>
        <taxon>Bacteria</taxon>
        <taxon>Pseudomonadati</taxon>
        <taxon>Planctomycetota</taxon>
        <taxon>Planctomycetia</taxon>
        <taxon>Pirellulales</taxon>
        <taxon>Pirellulaceae</taxon>
        <taxon>Novipirellula</taxon>
    </lineage>
</organism>
<evidence type="ECO:0000313" key="2">
    <source>
        <dbReference type="Proteomes" id="UP000315010"/>
    </source>
</evidence>
<sequence>MGHRAAERLGVIARFDQANLAVDRAAVESLATVAVDREDSSRVRGGIARDNRPTAVQSAHGDVKVVEVVPAIDVERAIEVDIAIGVDEVVPQAGDRCPRRQVQVAMHDAWPCDDGALGDDQVAVIRAGLAHHQCAGAPFGQVAHALDSPDEQLVGRDPDADRRISVEEDRAPVIVVAAAESGVGVVRSIGVEGTVPVDTVAGDGQLLVLDSQTGVDLQRCAIEHDGAVRIVGVCGRGAGVDDAAVTVELSSGFDAAVAQTLDVGYFQI</sequence>
<reference evidence="1 2" key="1">
    <citation type="submission" date="2019-02" db="EMBL/GenBank/DDBJ databases">
        <title>Deep-cultivation of Planctomycetes and their phenomic and genomic characterization uncovers novel biology.</title>
        <authorList>
            <person name="Wiegand S."/>
            <person name="Jogler M."/>
            <person name="Boedeker C."/>
            <person name="Pinto D."/>
            <person name="Vollmers J."/>
            <person name="Rivas-Marin E."/>
            <person name="Kohn T."/>
            <person name="Peeters S.H."/>
            <person name="Heuer A."/>
            <person name="Rast P."/>
            <person name="Oberbeckmann S."/>
            <person name="Bunk B."/>
            <person name="Jeske O."/>
            <person name="Meyerdierks A."/>
            <person name="Storesund J.E."/>
            <person name="Kallscheuer N."/>
            <person name="Luecker S."/>
            <person name="Lage O.M."/>
            <person name="Pohl T."/>
            <person name="Merkel B.J."/>
            <person name="Hornburger P."/>
            <person name="Mueller R.-W."/>
            <person name="Bruemmer F."/>
            <person name="Labrenz M."/>
            <person name="Spormann A.M."/>
            <person name="Op Den Camp H."/>
            <person name="Overmann J."/>
            <person name="Amann R."/>
            <person name="Jetten M.S.M."/>
            <person name="Mascher T."/>
            <person name="Medema M.H."/>
            <person name="Devos D.P."/>
            <person name="Kaster A.-K."/>
            <person name="Ovreas L."/>
            <person name="Rohde M."/>
            <person name="Galperin M.Y."/>
            <person name="Jogler C."/>
        </authorList>
    </citation>
    <scope>NUCLEOTIDE SEQUENCE [LARGE SCALE GENOMIC DNA]</scope>
    <source>
        <strain evidence="1 2">CA13</strain>
    </source>
</reference>